<dbReference type="Proteomes" id="UP000326062">
    <property type="component" value="Chromosome 3"/>
</dbReference>
<evidence type="ECO:0000256" key="10">
    <source>
        <dbReference type="ARBA" id="ARBA00023136"/>
    </source>
</evidence>
<evidence type="ECO:0000256" key="4">
    <source>
        <dbReference type="ARBA" id="ARBA00022583"/>
    </source>
</evidence>
<dbReference type="EMBL" id="VCEB01000003">
    <property type="protein sequence ID" value="KAB0379273.1"/>
    <property type="molecule type" value="Genomic_DNA"/>
</dbReference>
<dbReference type="Pfam" id="PF12662">
    <property type="entry name" value="cEGF"/>
    <property type="match status" value="1"/>
</dbReference>
<dbReference type="PROSITE" id="PS50068">
    <property type="entry name" value="LDLRA_2"/>
    <property type="match status" value="19"/>
</dbReference>
<evidence type="ECO:0000256" key="17">
    <source>
        <dbReference type="SAM" id="Phobius"/>
    </source>
</evidence>
<feature type="repeat" description="LDL-receptor class B" evidence="16">
    <location>
        <begin position="1890"/>
        <end position="1932"/>
    </location>
</feature>
<feature type="domain" description="EGF-like" evidence="18">
    <location>
        <begin position="2791"/>
        <end position="2827"/>
    </location>
</feature>
<dbReference type="FunFam" id="4.10.400.10:FF:000012">
    <property type="entry name" value="Low-density lipoprotein receptor-related protein 1"/>
    <property type="match status" value="1"/>
</dbReference>
<accession>A0A5J5MGE6</accession>
<feature type="disulfide bond" evidence="15">
    <location>
        <begin position="1701"/>
        <end position="1716"/>
    </location>
</feature>
<feature type="disulfide bond" evidence="15">
    <location>
        <begin position="2378"/>
        <end position="2396"/>
    </location>
</feature>
<evidence type="ECO:0000256" key="2">
    <source>
        <dbReference type="ARBA" id="ARBA00009939"/>
    </source>
</evidence>
<feature type="disulfide bond" evidence="15">
    <location>
        <begin position="2283"/>
        <end position="2295"/>
    </location>
</feature>
<comment type="similarity">
    <text evidence="2">Belongs to the LDLR family.</text>
</comment>
<dbReference type="FunFam" id="4.10.400.10:FF:000007">
    <property type="entry name" value="Low density lipoprotein receptor-related protein 1"/>
    <property type="match status" value="1"/>
</dbReference>
<dbReference type="GO" id="GO:0016324">
    <property type="term" value="C:apical plasma membrane"/>
    <property type="evidence" value="ECO:0007669"/>
    <property type="project" value="TreeGrafter"/>
</dbReference>
<dbReference type="PROSITE" id="PS00022">
    <property type="entry name" value="EGF_1"/>
    <property type="match status" value="2"/>
</dbReference>
<dbReference type="GO" id="GO:0043235">
    <property type="term" value="C:receptor complex"/>
    <property type="evidence" value="ECO:0007669"/>
    <property type="project" value="TreeGrafter"/>
</dbReference>
<evidence type="ECO:0000256" key="7">
    <source>
        <dbReference type="ARBA" id="ARBA00022737"/>
    </source>
</evidence>
<feature type="disulfide bond" evidence="15">
    <location>
        <begin position="2261"/>
        <end position="2276"/>
    </location>
</feature>
<name>A0A5J5MGE6_MUNRE</name>
<dbReference type="Pfam" id="PF07645">
    <property type="entry name" value="EGF_CA"/>
    <property type="match status" value="1"/>
</dbReference>
<dbReference type="CDD" id="cd00112">
    <property type="entry name" value="LDLa"/>
    <property type="match status" value="17"/>
</dbReference>
<reference evidence="19 20" key="1">
    <citation type="submission" date="2019-06" db="EMBL/GenBank/DDBJ databases">
        <title>Discovery of a novel chromosome fission-fusion reversal in muntjac.</title>
        <authorList>
            <person name="Mudd A.B."/>
            <person name="Bredeson J.V."/>
            <person name="Baum R."/>
            <person name="Hockemeyer D."/>
            <person name="Rokhsar D.S."/>
        </authorList>
    </citation>
    <scope>NUCLEOTIDE SEQUENCE [LARGE SCALE GENOMIC DNA]</scope>
    <source>
        <strain evidence="19">UCam_UCB_Mr</strain>
        <tissue evidence="19">Fibroblast cell line</tissue>
    </source>
</reference>
<dbReference type="FunFam" id="4.10.400.10:FF:000008">
    <property type="entry name" value="Low density lipoprotein receptor-related protein 1"/>
    <property type="match status" value="1"/>
</dbReference>
<dbReference type="InterPro" id="IPR000033">
    <property type="entry name" value="LDLR_classB_rpt"/>
</dbReference>
<feature type="disulfide bond" evidence="15">
    <location>
        <begin position="1603"/>
        <end position="1621"/>
    </location>
</feature>
<dbReference type="FunFam" id="2.10.25.10:FF:000088">
    <property type="entry name" value="Prolow-density lipoprotein receptor-related protein 1"/>
    <property type="match status" value="1"/>
</dbReference>
<evidence type="ECO:0000256" key="14">
    <source>
        <dbReference type="PROSITE-ProRule" id="PRU00076"/>
    </source>
</evidence>
<feature type="disulfide bond" evidence="15">
    <location>
        <begin position="1689"/>
        <end position="1707"/>
    </location>
</feature>
<feature type="disulfide bond" evidence="15">
    <location>
        <begin position="1389"/>
        <end position="1407"/>
    </location>
</feature>
<keyword evidence="5 17" id="KW-0812">Transmembrane</keyword>
<dbReference type="InterPro" id="IPR026823">
    <property type="entry name" value="cEGF"/>
</dbReference>
<dbReference type="SUPFAM" id="SSF57424">
    <property type="entry name" value="LDL receptor-like module"/>
    <property type="match status" value="19"/>
</dbReference>
<feature type="disulfide bond" evidence="14">
    <location>
        <begin position="2457"/>
        <end position="2467"/>
    </location>
</feature>
<dbReference type="FunFam" id="4.10.400.10:FF:000080">
    <property type="entry name" value="Low-density lipoprotein receptor-related protein 1B"/>
    <property type="match status" value="1"/>
</dbReference>
<keyword evidence="11 14" id="KW-1015">Disulfide bond</keyword>
<feature type="transmembrane region" description="Helical" evidence="17">
    <location>
        <begin position="2910"/>
        <end position="2930"/>
    </location>
</feature>
<dbReference type="InterPro" id="IPR049883">
    <property type="entry name" value="NOTCH1_EGF-like"/>
</dbReference>
<feature type="disulfide bond" evidence="15">
    <location>
        <begin position="2085"/>
        <end position="2097"/>
    </location>
</feature>
<feature type="transmembrane region" description="Helical" evidence="17">
    <location>
        <begin position="2942"/>
        <end position="2960"/>
    </location>
</feature>
<dbReference type="PANTHER" id="PTHR22722:SF5">
    <property type="entry name" value="LOW-DENSITY LIPOPROTEIN RECEPTOR-RELATED PROTEIN 1B"/>
    <property type="match status" value="1"/>
</dbReference>
<keyword evidence="13" id="KW-0325">Glycoprotein</keyword>
<keyword evidence="20" id="KW-1185">Reference proteome</keyword>
<feature type="domain" description="EGF-like" evidence="18">
    <location>
        <begin position="2410"/>
        <end position="2452"/>
    </location>
</feature>
<dbReference type="FunFam" id="4.10.400.10:FF:000024">
    <property type="entry name" value="Low-density lipoprotein RecePtor related"/>
    <property type="match status" value="1"/>
</dbReference>
<dbReference type="FunFam" id="4.10.400.10:FF:000123">
    <property type="entry name" value="low-density lipoprotein receptor-related protein 1B"/>
    <property type="match status" value="1"/>
</dbReference>
<evidence type="ECO:0000256" key="5">
    <source>
        <dbReference type="ARBA" id="ARBA00022692"/>
    </source>
</evidence>
<feature type="disulfide bond" evidence="15">
    <location>
        <begin position="2390"/>
        <end position="2405"/>
    </location>
</feature>
<dbReference type="FunFam" id="4.10.400.10:FF:000022">
    <property type="entry name" value="LDL receptor related protein 1"/>
    <property type="match status" value="1"/>
</dbReference>
<evidence type="ECO:0000313" key="20">
    <source>
        <dbReference type="Proteomes" id="UP000326062"/>
    </source>
</evidence>
<evidence type="ECO:0000256" key="13">
    <source>
        <dbReference type="ARBA" id="ARBA00023180"/>
    </source>
</evidence>
<dbReference type="GO" id="GO:0006898">
    <property type="term" value="P:receptor-mediated endocytosis"/>
    <property type="evidence" value="ECO:0007669"/>
    <property type="project" value="TreeGrafter"/>
</dbReference>
<feature type="disulfide bond" evidence="15">
    <location>
        <begin position="2290"/>
        <end position="2308"/>
    </location>
</feature>
<feature type="disulfide bond" evidence="15">
    <location>
        <begin position="1362"/>
        <end position="1377"/>
    </location>
</feature>
<feature type="disulfide bond" evidence="15">
    <location>
        <begin position="2169"/>
        <end position="2187"/>
    </location>
</feature>
<comment type="caution">
    <text evidence="19">The sequence shown here is derived from an EMBL/GenBank/DDBJ whole genome shotgun (WGS) entry which is preliminary data.</text>
</comment>
<gene>
    <name evidence="19" type="ORF">FD755_007057</name>
</gene>
<dbReference type="FunFam" id="4.10.400.10:FF:000073">
    <property type="entry name" value="Low-density lipoprotein receptor-related protein 1B"/>
    <property type="match status" value="1"/>
</dbReference>
<dbReference type="FunFam" id="4.10.400.10:FF:000015">
    <property type="entry name" value="Low-density lipoprotein receptor-related protein 1"/>
    <property type="match status" value="1"/>
</dbReference>
<dbReference type="PRINTS" id="PR00261">
    <property type="entry name" value="LDLRECEPTOR"/>
</dbReference>
<evidence type="ECO:0000256" key="1">
    <source>
        <dbReference type="ARBA" id="ARBA00004479"/>
    </source>
</evidence>
<dbReference type="FunFam" id="2.10.25.10:FF:000072">
    <property type="entry name" value="Low-density lipoprotein receptor-related protein 1B"/>
    <property type="match status" value="1"/>
</dbReference>
<feature type="disulfide bond" evidence="15">
    <location>
        <begin position="2045"/>
        <end position="2057"/>
    </location>
</feature>
<evidence type="ECO:0000256" key="11">
    <source>
        <dbReference type="ARBA" id="ARBA00023157"/>
    </source>
</evidence>
<feature type="disulfide bond" evidence="14">
    <location>
        <begin position="2853"/>
        <end position="2862"/>
    </location>
</feature>
<evidence type="ECO:0000259" key="18">
    <source>
        <dbReference type="PROSITE" id="PS50026"/>
    </source>
</evidence>
<feature type="disulfide bond" evidence="14">
    <location>
        <begin position="2795"/>
        <end position="2805"/>
    </location>
</feature>
<feature type="disulfide bond" evidence="15">
    <location>
        <begin position="1511"/>
        <end position="1523"/>
    </location>
</feature>
<feature type="disulfide bond" evidence="15">
    <location>
        <begin position="2092"/>
        <end position="2110"/>
    </location>
</feature>
<feature type="disulfide bond" evidence="15">
    <location>
        <begin position="1518"/>
        <end position="1536"/>
    </location>
</feature>
<proteinExistence type="inferred from homology"/>
<keyword evidence="10 17" id="KW-0472">Membrane</keyword>
<feature type="disulfide bond" evidence="15">
    <location>
        <begin position="2104"/>
        <end position="2119"/>
    </location>
</feature>
<feature type="disulfide bond" evidence="15">
    <location>
        <begin position="1636"/>
        <end position="1648"/>
    </location>
</feature>
<feature type="disulfide bond" evidence="15">
    <location>
        <begin position="2222"/>
        <end position="2237"/>
    </location>
</feature>
<feature type="repeat" description="LDL-receptor class B" evidence="16">
    <location>
        <begin position="1933"/>
        <end position="1976"/>
    </location>
</feature>
<feature type="disulfide bond" evidence="15">
    <location>
        <begin position="1343"/>
        <end position="1355"/>
    </location>
</feature>
<dbReference type="PROSITE" id="PS50026">
    <property type="entry name" value="EGF_3"/>
    <property type="match status" value="5"/>
</dbReference>
<dbReference type="PROSITE" id="PS51120">
    <property type="entry name" value="LDLRB"/>
    <property type="match status" value="3"/>
</dbReference>
<evidence type="ECO:0000256" key="16">
    <source>
        <dbReference type="PROSITE-ProRule" id="PRU00461"/>
    </source>
</evidence>
<feature type="disulfide bond" evidence="15">
    <location>
        <begin position="1350"/>
        <end position="1368"/>
    </location>
</feature>
<feature type="disulfide bond" evidence="15">
    <location>
        <begin position="1309"/>
        <end position="1327"/>
    </location>
</feature>
<dbReference type="SMART" id="SM00135">
    <property type="entry name" value="LY"/>
    <property type="match status" value="7"/>
</dbReference>
<feature type="disulfide bond" evidence="15">
    <location>
        <begin position="2162"/>
        <end position="2174"/>
    </location>
</feature>
<keyword evidence="3 14" id="KW-0245">EGF-like domain</keyword>
<feature type="disulfide bond" evidence="15">
    <location>
        <begin position="1480"/>
        <end position="1498"/>
    </location>
</feature>
<keyword evidence="12" id="KW-0675">Receptor</keyword>
<feature type="disulfide bond" evidence="15">
    <location>
        <begin position="1682"/>
        <end position="1694"/>
    </location>
</feature>
<keyword evidence="6" id="KW-0732">Signal</keyword>
<dbReference type="SMART" id="SM00181">
    <property type="entry name" value="EGF"/>
    <property type="match status" value="13"/>
</dbReference>
<feature type="disulfide bond" evidence="15">
    <location>
        <begin position="2210"/>
        <end position="2228"/>
    </location>
</feature>
<feature type="disulfide bond" evidence="14">
    <location>
        <begin position="2759"/>
        <end position="2769"/>
    </location>
</feature>
<keyword evidence="4" id="KW-0254">Endocytosis</keyword>
<feature type="disulfide bond" evidence="14">
    <location>
        <begin position="2831"/>
        <end position="2841"/>
    </location>
</feature>
<dbReference type="PROSITE" id="PS01209">
    <property type="entry name" value="LDLRA_1"/>
    <property type="match status" value="7"/>
</dbReference>
<feature type="disulfide bond" evidence="15">
    <location>
        <begin position="2203"/>
        <end position="2215"/>
    </location>
</feature>
<evidence type="ECO:0000256" key="6">
    <source>
        <dbReference type="ARBA" id="ARBA00022729"/>
    </source>
</evidence>
<dbReference type="InterPro" id="IPR002172">
    <property type="entry name" value="LDrepeatLR_classA_rpt"/>
</dbReference>
<dbReference type="FunFam" id="2.120.10.30:FF:000241">
    <property type="entry name" value="Low-density lipoprotein receptor-related protein 6"/>
    <property type="match status" value="1"/>
</dbReference>
<dbReference type="Pfam" id="PF00057">
    <property type="entry name" value="Ldl_recept_a"/>
    <property type="match status" value="18"/>
</dbReference>
<dbReference type="SUPFAM" id="SSF63825">
    <property type="entry name" value="YWTD domain"/>
    <property type="match status" value="2"/>
</dbReference>
<dbReference type="PROSITE" id="PS01187">
    <property type="entry name" value="EGF_CA"/>
    <property type="match status" value="2"/>
</dbReference>
<dbReference type="InterPro" id="IPR009030">
    <property type="entry name" value="Growth_fac_rcpt_cys_sf"/>
</dbReference>
<evidence type="ECO:0000256" key="12">
    <source>
        <dbReference type="ARBA" id="ARBA00023170"/>
    </source>
</evidence>
<evidence type="ECO:0000313" key="19">
    <source>
        <dbReference type="EMBL" id="KAB0379273.1"/>
    </source>
</evidence>
<dbReference type="FunFam" id="4.10.400.10:FF:000018">
    <property type="entry name" value="Low-density lipoprotein receptor-related protein 1"/>
    <property type="match status" value="1"/>
</dbReference>
<protein>
    <recommendedName>
        <fullName evidence="18">EGF-like domain-containing protein</fullName>
    </recommendedName>
</protein>
<dbReference type="PROSITE" id="PS00010">
    <property type="entry name" value="ASX_HYDROXYL"/>
    <property type="match status" value="2"/>
</dbReference>
<organism evidence="19 20">
    <name type="scientific">Muntiacus reevesi</name>
    <name type="common">Reeves' muntjac</name>
    <name type="synonym">Cervus reevesi</name>
    <dbReference type="NCBI Taxonomy" id="9886"/>
    <lineage>
        <taxon>Eukaryota</taxon>
        <taxon>Metazoa</taxon>
        <taxon>Chordata</taxon>
        <taxon>Craniata</taxon>
        <taxon>Vertebrata</taxon>
        <taxon>Euteleostomi</taxon>
        <taxon>Mammalia</taxon>
        <taxon>Eutheria</taxon>
        <taxon>Laurasiatheria</taxon>
        <taxon>Artiodactyla</taxon>
        <taxon>Ruminantia</taxon>
        <taxon>Pecora</taxon>
        <taxon>Cervidae</taxon>
        <taxon>Muntiacinae</taxon>
        <taxon>Muntiacus</taxon>
    </lineage>
</organism>
<evidence type="ECO:0000256" key="8">
    <source>
        <dbReference type="ARBA" id="ARBA00022837"/>
    </source>
</evidence>
<dbReference type="InterPro" id="IPR000152">
    <property type="entry name" value="EGF-type_Asp/Asn_hydroxyl_site"/>
</dbReference>
<dbReference type="InterPro" id="IPR051221">
    <property type="entry name" value="LDLR-related"/>
</dbReference>
<feature type="disulfide bond" evidence="15">
    <location>
        <begin position="1596"/>
        <end position="1608"/>
    </location>
</feature>
<evidence type="ECO:0000256" key="9">
    <source>
        <dbReference type="ARBA" id="ARBA00022989"/>
    </source>
</evidence>
<sequence>MYHLTIHDISKNECPCIFLLPFLRTVLLPHPWDSPGKYTGVGCHFLLQCTKMKSESEVTQPPIIFLNLEFLLRCKLSLFTFMVVTKLYHGSCVNTSLWSSTVRVLRCYSTCRLAKGYLVESHSRQKELQVKWINDKSICFLSSSVLRSVFKTARNFYFMYKLRSRVMSLLFNMLSRLVRTFLPRSKRLLISWLQSPSAVILEPKKINISFLYRTHLYLKCSLDISNYLEAISSLSHSVVFFHFFALIIEEGFLISPGYSLELCIQMGLSFLFSFAFRFSSFHSYVLLLCCWKRVFAMTSAFSCKNSISLCPASFRTRRSNWPVTPTPYNEKNIFFGFLCNIALYSIGPCFYHQSHPQLANGKTITLCRCSYHLYHIDILLSHSLNYAVDHSVVIKNSNSEKKRYNHIILCSCQEIPSIKSGCDIKKTLPYSSTWSCVTVNFQNSHARLSCPSPTLRTCSNSCSLSWDFSNESVFCIRWPKDWSFRFSISPSNEYSGLISFRMDCFPICFPQNVLIVKNFNLSVISFIVHTFYIYQRNFCPFQGQNDIALFFPENQFDISNKLPCWMYGSITFCLSTHQLSVDGRWDCFHSLACGNIFSFLYTNSELDVSHRNYKDTHFQEASKTERILEHGGDYEKREAWKSEITSPRLQNKRIRSLFEKLRVVIQYRELYLDNDLESNTVKSPDKCYNECVLKLNMQKKPYCFRQLGRDSQKKLTYVVKWLPVFWLLVECDNREIRKRELKNTNCFFAICNTLSCLTMAGAKLSFLIMIIYDLVKIMIKMFNTEMRKHNLWISLLFSTWNSHQSKLLSSIRMKIYKRCAYQIAFGLHFSWFRLRNLSSACQHVWVQLCSVCACVCARACVRVCVRARVCVCVCARACVSYTLYSLLIDIEITAVGFCSRRERLSSTLNRRKVDIYSQGADRLSLLYGPTLTSINDYWKNHSFDQLDKLSFRGASILVSRLQSPCKVILETKKIKSVIVSKVSPSVCHEEGFLMSPCYSLELFIQMCKSFFFSFVFSVSSFFHYLDGDHLTCLLRNLYAGQEATVRTGHRTRDWFQIGKVVCQGCILSPYFFNLHAEYNMRNAGLEKTQAGINIAGRNINNLRYADDSVLIAERIGGRRRRGRQRMRWLDGITDSMDMGLGGLRELVMDREAWCAMVNVLTTWLNTPGGPCADIQSSPSATFSSLTLCLVIVKSGPGTFLSLAVYDNYIFWSDWGRRAILRSNKYTGGDTKILRSDIPHQPMGIIAVANDTNSCELSPCALLNGGCHDLCLLTPNGRVNCSCRGDRILLEDNRCVTKNSSCNIYSEFECGNGDCIDYQLTCDGIPHCKDKSDEKLLYCENRSCRRGFKPCSNRRCVPHSKLCDGDDDCGDSSDELDCKVSTCAAVEFRCTDGTCIPRSARCNQNIDCADASDEKNCNNTDCTYFYKLGVKTTGFIRCNSTSLCVLPTWICDGSNDCGDYSDELKCPVQNKHKCEENYFGCPSGRCILNTWVCDGQKDCEDGLDEFHCDSSCSWNQFACSTEKCISKHWICDGEDDCEDGLDESDSICGAVTCAADMFSCQGSRACVPRHWLCDGERDCPNGSDELSTAGCAPNNTCDENAFMCHNKVCIPKQFVCDHDDDCGDGSDESLQCGYRQCNAEEFSCADGRCLLNTQWQCDGDFDCTDHSDEAPINPKCKSAEQSCNSSFFMCKNGRCIPSGALCDNKDDCRDGSDERNCHINECLSKKVSGCSQDCQDLPVSYKCKCWPGFQLKDDGKTCVDIDECSLGFPCSQQCINTYGTYKCLCTDGYEIQPDNPNGCKSLSDEEPFLILADHHEIRKISTDGSNYTLLKQGLNNVIGIDFDYREEFIYWIDSSRPNGSRINRMCLNGSDIKVVHNTAVPNALAVDWIGKNLYWSDTEKRIIEVSKLNGLYPTILVSKRLKFPRDLSLDPRAGYLYWIDCCEYPHIGRVGMDGTNQSVVIETKISRPMALTIDYVNHRLYWADENHIEFSNMDGSHRHKVSKHLCMINNGGCSHLCLLAPGKSHTCACPTNFYLAADNRTCLSNCTASQFRCKTDKCIPFWWKCDTVDDCGDGSDEPDDCHKKTCGPHEFQCKNNNCIPDHWRCDSQNDCSDNSDEENCKPQTCTLKDFLCANGDCVSSRFWCDGDFDCADGSDERNCETSCSKDQFQCSSGQCISAKWKCDGHEDCKYGEDEKHCEPASPTCSSSEYICASGGCISASLKCNGEYDCADGSDEMDCVTDCKEDQFRCRNKAHCIPIRWLCDGIHDCVDGSDEENCDRGGNICRADEFLCNNSLCKLHFWVCDGEDDCGDNSDEAPDMCDKFLCPPTRPHRCRNNRICLQPEQMCNGIDDCGDNSDEDPCGGKLTYKARPCKKDEFACSNKKCIPMDLQCDQLDDCGDGSDEQGCRITPNEYTCEDNVNPCGDDAYCNQIKTSVFCRCKPGFQRNMKNRQCEDLNECLVFGTCSHQCINIEGSYKCVCHQNFQERNNTCVAKGSEDQVLYIANDTDILGFIYPFNYSGDHQQISHIEHNSRITGMDVYYQRDMIIWSTQFNPGGIFYKRIHGREKRQANSGLIVTLTYLFRMMYWTVVGDHSHIEEAAMDGTLRRILVQKNLQRPTGLAVDHFSERIYWADLELSVIGSVLYDGSDSVVSVTSKQGLLHPHRIDVFEDYIYGAGPKNGVFRVQKFGHGSVEYLALDVDKTKGVLISHRYKQLDLPNPCSDLACEFLCLLNPSGATCACPEGKYLINGTCNDDSLLDDSCKLTCENGGRCILNEKGDLRCHCWPSYSGERCEINHCSNYCQNGGTCMPSALGRPTCSCALGFTGPSCGKPVCEDFCQNGGTCSVTAGNQPYCHCQPERTGDRCQYCKVCSNSCTLKIFFILLLMDIWVASSCILSMLYIQPCCPTPSPVRIALVTWGHLSLAIVTILILLIQEHGCLSISCNFYYYKFYLLLVIILFKLSVSS</sequence>
<dbReference type="SUPFAM" id="SSF57196">
    <property type="entry name" value="EGF/Laminin"/>
    <property type="match status" value="1"/>
</dbReference>
<feature type="disulfide bond" evidence="15">
    <location>
        <begin position="2143"/>
        <end position="2158"/>
    </location>
</feature>
<feature type="disulfide bond" evidence="15">
    <location>
        <begin position="2345"/>
        <end position="2360"/>
    </location>
</feature>
<feature type="domain" description="EGF-like" evidence="18">
    <location>
        <begin position="2755"/>
        <end position="2788"/>
    </location>
</feature>
<evidence type="ECO:0000256" key="15">
    <source>
        <dbReference type="PROSITE-ProRule" id="PRU00124"/>
    </source>
</evidence>
<feature type="domain" description="EGF-like" evidence="18">
    <location>
        <begin position="2453"/>
        <end position="2490"/>
    </location>
</feature>
<dbReference type="PROSITE" id="PS01186">
    <property type="entry name" value="EGF_2"/>
    <property type="match status" value="3"/>
</dbReference>
<evidence type="ECO:0000256" key="3">
    <source>
        <dbReference type="ARBA" id="ARBA00022536"/>
    </source>
</evidence>
<feature type="repeat" description="LDL-receptor class B" evidence="16">
    <location>
        <begin position="2581"/>
        <end position="2624"/>
    </location>
</feature>
<feature type="disulfide bond" evidence="15">
    <location>
        <begin position="1450"/>
        <end position="1465"/>
    </location>
</feature>
<dbReference type="InterPro" id="IPR023415">
    <property type="entry name" value="LDLR_class-A_CS"/>
</dbReference>
<comment type="caution">
    <text evidence="14">Lacks conserved residue(s) required for the propagation of feature annotation.</text>
</comment>
<dbReference type="InterPro" id="IPR000742">
    <property type="entry name" value="EGF"/>
</dbReference>
<dbReference type="InterPro" id="IPR011042">
    <property type="entry name" value="6-blade_b-propeller_TolB-like"/>
</dbReference>
<dbReference type="Pfam" id="PF00008">
    <property type="entry name" value="EGF"/>
    <property type="match status" value="1"/>
</dbReference>
<dbReference type="FunFam" id="4.10.400.10:FF:000009">
    <property type="entry name" value="Low-density lipoprotein receptor-related protein 1"/>
    <property type="match status" value="1"/>
</dbReference>
<feature type="disulfide bond" evidence="15">
    <location>
        <begin position="1382"/>
        <end position="1394"/>
    </location>
</feature>
<dbReference type="FunFam" id="4.10.400.10:FF:000002">
    <property type="entry name" value="Low-density lipoprotein receptor-related protein 1"/>
    <property type="match status" value="1"/>
</dbReference>
<keyword evidence="9 17" id="KW-1133">Transmembrane helix</keyword>
<dbReference type="Pfam" id="PF00058">
    <property type="entry name" value="Ldl_recept_b"/>
    <property type="match status" value="3"/>
</dbReference>
<comment type="subcellular location">
    <subcellularLocation>
        <location evidence="1">Membrane</location>
        <topology evidence="1">Single-pass type I membrane protein</topology>
    </subcellularLocation>
</comment>
<dbReference type="FunFam" id="4.10.400.10:FF:000028">
    <property type="entry name" value="prolow-density lipoprotein receptor-related protein 1"/>
    <property type="match status" value="1"/>
</dbReference>
<dbReference type="FunFam" id="4.10.400.10:FF:000102">
    <property type="entry name" value="Low-density lipoprotein receptor-related protein 1B"/>
    <property type="match status" value="1"/>
</dbReference>
<feature type="disulfide bond" evidence="15">
    <location>
        <begin position="2052"/>
        <end position="2070"/>
    </location>
</feature>
<dbReference type="InterPro" id="IPR018097">
    <property type="entry name" value="EGF_Ca-bd_CS"/>
</dbReference>
<dbReference type="FunFam" id="4.10.400.10:FF:000107">
    <property type="entry name" value="low-density lipoprotein receptor-related protein 1B"/>
    <property type="match status" value="1"/>
</dbReference>
<feature type="domain" description="EGF-like" evidence="18">
    <location>
        <begin position="2828"/>
        <end position="2863"/>
    </location>
</feature>
<dbReference type="SUPFAM" id="SSF57184">
    <property type="entry name" value="Growth factor receptor domain"/>
    <property type="match status" value="2"/>
</dbReference>
<dbReference type="SMART" id="SM00179">
    <property type="entry name" value="EGF_CA"/>
    <property type="match status" value="4"/>
</dbReference>
<dbReference type="Gene3D" id="4.10.400.10">
    <property type="entry name" value="Low-density Lipoprotein Receptor"/>
    <property type="match status" value="19"/>
</dbReference>
<dbReference type="CDD" id="cd00054">
    <property type="entry name" value="EGF_CA"/>
    <property type="match status" value="2"/>
</dbReference>
<dbReference type="FunFam" id="2.10.25.10:FF:000009">
    <property type="entry name" value="Low-density lipoprotein receptor isoform 1"/>
    <property type="match status" value="1"/>
</dbReference>
<dbReference type="Gene3D" id="2.120.10.30">
    <property type="entry name" value="TolB, C-terminal domain"/>
    <property type="match status" value="3"/>
</dbReference>
<dbReference type="Pfam" id="PF14670">
    <property type="entry name" value="FXa_inhibition"/>
    <property type="match status" value="1"/>
</dbReference>
<feature type="disulfide bond" evidence="14">
    <location>
        <begin position="2817"/>
        <end position="2826"/>
    </location>
</feature>
<dbReference type="GO" id="GO:0005509">
    <property type="term" value="F:calcium ion binding"/>
    <property type="evidence" value="ECO:0007669"/>
    <property type="project" value="InterPro"/>
</dbReference>
<feature type="disulfide bond" evidence="15">
    <location>
        <begin position="2181"/>
        <end position="2196"/>
    </location>
</feature>
<dbReference type="InterPro" id="IPR001881">
    <property type="entry name" value="EGF-like_Ca-bd_dom"/>
</dbReference>
<keyword evidence="7" id="KW-0677">Repeat</keyword>
<feature type="disulfide bond" evidence="15">
    <location>
        <begin position="1473"/>
        <end position="1485"/>
    </location>
</feature>
<dbReference type="PANTHER" id="PTHR22722">
    <property type="entry name" value="LOW-DENSITY LIPOPROTEIN RECEPTOR-RELATED PROTEIN 2-RELATED"/>
    <property type="match status" value="1"/>
</dbReference>
<dbReference type="Gene3D" id="2.10.25.10">
    <property type="entry name" value="Laminin"/>
    <property type="match status" value="8"/>
</dbReference>
<dbReference type="SMART" id="SM00192">
    <property type="entry name" value="LDLa"/>
    <property type="match status" value="19"/>
</dbReference>
<feature type="disulfide bond" evidence="15">
    <location>
        <begin position="1401"/>
        <end position="1416"/>
    </location>
</feature>
<feature type="transmembrane region" description="Helical" evidence="17">
    <location>
        <begin position="2876"/>
        <end position="2898"/>
    </location>
</feature>
<keyword evidence="8" id="KW-0106">Calcium</keyword>
<dbReference type="FunFam" id="4.10.400.10:FF:000070">
    <property type="entry name" value="low-density lipoprotein receptor-related protein 1B"/>
    <property type="match status" value="1"/>
</dbReference>
<dbReference type="FunFam" id="4.10.400.10:FF:000110">
    <property type="entry name" value="Low-density lipoprotein receptor-related protein 1B"/>
    <property type="match status" value="1"/>
</dbReference>
<feature type="disulfide bond" evidence="15">
    <location>
        <begin position="2371"/>
        <end position="2383"/>
    </location>
</feature>
<feature type="disulfide bond" evidence="15">
    <location>
        <begin position="2124"/>
        <end position="2136"/>
    </location>
</feature>
<feature type="disulfide bond" evidence="15">
    <location>
        <begin position="1492"/>
        <end position="1507"/>
    </location>
</feature>
<dbReference type="GO" id="GO:0042562">
    <property type="term" value="F:hormone binding"/>
    <property type="evidence" value="ECO:0007669"/>
    <property type="project" value="TreeGrafter"/>
</dbReference>
<dbReference type="InterPro" id="IPR036055">
    <property type="entry name" value="LDL_receptor-like_sf"/>
</dbReference>
<dbReference type="FunFam" id="4.10.400.10:FF:000031">
    <property type="entry name" value="Low-density lipoprotein receptor-related protein 1"/>
    <property type="match status" value="1"/>
</dbReference>
<feature type="disulfide bond" evidence="15">
    <location>
        <begin position="2131"/>
        <end position="2149"/>
    </location>
</feature>